<name>A0A1M7IC48_9BACL</name>
<evidence type="ECO:0000256" key="1">
    <source>
        <dbReference type="ARBA" id="ARBA00004651"/>
    </source>
</evidence>
<dbReference type="OrthoDB" id="2418190at2"/>
<evidence type="ECO:0000313" key="8">
    <source>
        <dbReference type="Proteomes" id="UP000184206"/>
    </source>
</evidence>
<feature type="transmembrane region" description="Helical" evidence="6">
    <location>
        <begin position="35"/>
        <end position="56"/>
    </location>
</feature>
<dbReference type="Proteomes" id="UP000184206">
    <property type="component" value="Unassembled WGS sequence"/>
</dbReference>
<keyword evidence="5 6" id="KW-0472">Membrane</keyword>
<feature type="transmembrane region" description="Helical" evidence="6">
    <location>
        <begin position="12"/>
        <end position="29"/>
    </location>
</feature>
<evidence type="ECO:0000256" key="6">
    <source>
        <dbReference type="SAM" id="Phobius"/>
    </source>
</evidence>
<dbReference type="GO" id="GO:0005886">
    <property type="term" value="C:plasma membrane"/>
    <property type="evidence" value="ECO:0007669"/>
    <property type="project" value="UniProtKB-SubCell"/>
</dbReference>
<dbReference type="EMBL" id="FRCF01000010">
    <property type="protein sequence ID" value="SHM38351.1"/>
    <property type="molecule type" value="Genomic_DNA"/>
</dbReference>
<evidence type="ECO:0000256" key="4">
    <source>
        <dbReference type="ARBA" id="ARBA00022989"/>
    </source>
</evidence>
<dbReference type="AlphaFoldDB" id="A0A1M7IC48"/>
<comment type="subcellular location">
    <subcellularLocation>
        <location evidence="1">Cell membrane</location>
        <topology evidence="1">Multi-pass membrane protein</topology>
    </subcellularLocation>
</comment>
<evidence type="ECO:0000313" key="7">
    <source>
        <dbReference type="EMBL" id="SHM38351.1"/>
    </source>
</evidence>
<accession>A0A1M7IC48</accession>
<keyword evidence="8" id="KW-1185">Reference proteome</keyword>
<reference evidence="7 8" key="1">
    <citation type="submission" date="2016-11" db="EMBL/GenBank/DDBJ databases">
        <authorList>
            <person name="Jaros S."/>
            <person name="Januszkiewicz K."/>
            <person name="Wedrychowicz H."/>
        </authorList>
    </citation>
    <scope>NUCLEOTIDE SEQUENCE [LARGE SCALE GENOMIC DNA]</scope>
    <source>
        <strain evidence="7 8">DSM 16010</strain>
    </source>
</reference>
<evidence type="ECO:0000256" key="2">
    <source>
        <dbReference type="ARBA" id="ARBA00022475"/>
    </source>
</evidence>
<gene>
    <name evidence="7" type="ORF">SAMN02745189_02056</name>
</gene>
<dbReference type="InterPro" id="IPR005598">
    <property type="entry name" value="ATP_synth_I"/>
</dbReference>
<evidence type="ECO:0000256" key="3">
    <source>
        <dbReference type="ARBA" id="ARBA00022692"/>
    </source>
</evidence>
<keyword evidence="2" id="KW-1003">Cell membrane</keyword>
<dbReference type="STRING" id="1123231.SAMN02745189_02056"/>
<proteinExistence type="predicted"/>
<protein>
    <submittedName>
        <fullName evidence="7">ATP synthase protein I</fullName>
    </submittedName>
</protein>
<feature type="transmembrane region" description="Helical" evidence="6">
    <location>
        <begin position="68"/>
        <end position="87"/>
    </location>
</feature>
<keyword evidence="3 6" id="KW-0812">Transmembrane</keyword>
<keyword evidence="4 6" id="KW-1133">Transmembrane helix</keyword>
<sequence>MIVSFFRRFYTHFLRYFSFPLIGSLFFVILTQSSIAAGLFLGTAASTLMIFNWYYNLENAQDEEGGKVRLGIMTRFIIVFVTLFVWLRFPETFNIFAIAIGLLLGYVLIVFHAVRELTK</sequence>
<organism evidence="7 8">
    <name type="scientific">Lacicoccus alkaliphilus DSM 16010</name>
    <dbReference type="NCBI Taxonomy" id="1123231"/>
    <lineage>
        <taxon>Bacteria</taxon>
        <taxon>Bacillati</taxon>
        <taxon>Bacillota</taxon>
        <taxon>Bacilli</taxon>
        <taxon>Bacillales</taxon>
        <taxon>Salinicoccaceae</taxon>
        <taxon>Lacicoccus</taxon>
    </lineage>
</organism>
<feature type="transmembrane region" description="Helical" evidence="6">
    <location>
        <begin position="93"/>
        <end position="114"/>
    </location>
</feature>
<dbReference type="Pfam" id="PF03899">
    <property type="entry name" value="ATP-synt_I"/>
    <property type="match status" value="1"/>
</dbReference>
<evidence type="ECO:0000256" key="5">
    <source>
        <dbReference type="ARBA" id="ARBA00023136"/>
    </source>
</evidence>